<dbReference type="FunFam" id="3.10.50.40:FF:000006">
    <property type="entry name" value="Peptidyl-prolyl cis-trans isomerase"/>
    <property type="match status" value="1"/>
</dbReference>
<comment type="similarity">
    <text evidence="2">Belongs to the FKBP-type PPIase family.</text>
</comment>
<dbReference type="EC" id="5.2.1.8" evidence="3 6"/>
<evidence type="ECO:0000313" key="10">
    <source>
        <dbReference type="EMBL" id="TQM75418.1"/>
    </source>
</evidence>
<dbReference type="Proteomes" id="UP000319213">
    <property type="component" value="Unassembled WGS sequence"/>
</dbReference>
<dbReference type="AlphaFoldDB" id="A0A543IXW9"/>
<accession>A0A543IXW9</accession>
<gene>
    <name evidence="10" type="ORF">FHX40_2124</name>
</gene>
<protein>
    <recommendedName>
        <fullName evidence="3 6">peptidylprolyl isomerase</fullName>
        <ecNumber evidence="3 6">5.2.1.8</ecNumber>
    </recommendedName>
</protein>
<name>A0A543IXW9_9ACTN</name>
<evidence type="ECO:0000259" key="9">
    <source>
        <dbReference type="PROSITE" id="PS50059"/>
    </source>
</evidence>
<evidence type="ECO:0000256" key="2">
    <source>
        <dbReference type="ARBA" id="ARBA00006577"/>
    </source>
</evidence>
<dbReference type="Gene3D" id="3.10.50.40">
    <property type="match status" value="2"/>
</dbReference>
<feature type="region of interest" description="Disordered" evidence="7">
    <location>
        <begin position="23"/>
        <end position="79"/>
    </location>
</feature>
<dbReference type="GO" id="GO:0003755">
    <property type="term" value="F:peptidyl-prolyl cis-trans isomerase activity"/>
    <property type="evidence" value="ECO:0007669"/>
    <property type="project" value="UniProtKB-KW"/>
</dbReference>
<dbReference type="RefSeq" id="WP_142259439.1">
    <property type="nucleotide sequence ID" value="NZ_BMPV01000001.1"/>
</dbReference>
<keyword evidence="8" id="KW-0732">Signal</keyword>
<comment type="catalytic activity">
    <reaction evidence="1 6">
        <text>[protein]-peptidylproline (omega=180) = [protein]-peptidylproline (omega=0)</text>
        <dbReference type="Rhea" id="RHEA:16237"/>
        <dbReference type="Rhea" id="RHEA-COMP:10747"/>
        <dbReference type="Rhea" id="RHEA-COMP:10748"/>
        <dbReference type="ChEBI" id="CHEBI:83833"/>
        <dbReference type="ChEBI" id="CHEBI:83834"/>
        <dbReference type="EC" id="5.2.1.8"/>
    </reaction>
</comment>
<evidence type="ECO:0000256" key="4">
    <source>
        <dbReference type="ARBA" id="ARBA00023110"/>
    </source>
</evidence>
<feature type="domain" description="PPIase FKBP-type" evidence="9">
    <location>
        <begin position="241"/>
        <end position="330"/>
    </location>
</feature>
<keyword evidence="11" id="KW-1185">Reference proteome</keyword>
<dbReference type="InterPro" id="IPR001179">
    <property type="entry name" value="PPIase_FKBP_dom"/>
</dbReference>
<keyword evidence="5 6" id="KW-0413">Isomerase</keyword>
<comment type="caution">
    <text evidence="10">The sequence shown here is derived from an EMBL/GenBank/DDBJ whole genome shotgun (WGS) entry which is preliminary data.</text>
</comment>
<dbReference type="Pfam" id="PF00254">
    <property type="entry name" value="FKBP_C"/>
    <property type="match status" value="1"/>
</dbReference>
<evidence type="ECO:0000256" key="3">
    <source>
        <dbReference type="ARBA" id="ARBA00013194"/>
    </source>
</evidence>
<evidence type="ECO:0000256" key="5">
    <source>
        <dbReference type="ARBA" id="ARBA00023235"/>
    </source>
</evidence>
<dbReference type="OrthoDB" id="25996at2"/>
<organism evidence="10 11">
    <name type="scientific">Thermopolyspora flexuosa</name>
    <dbReference type="NCBI Taxonomy" id="103836"/>
    <lineage>
        <taxon>Bacteria</taxon>
        <taxon>Bacillati</taxon>
        <taxon>Actinomycetota</taxon>
        <taxon>Actinomycetes</taxon>
        <taxon>Streptosporangiales</taxon>
        <taxon>Streptosporangiaceae</taxon>
        <taxon>Thermopolyspora</taxon>
    </lineage>
</organism>
<dbReference type="PROSITE" id="PS50059">
    <property type="entry name" value="FKBP_PPIASE"/>
    <property type="match status" value="1"/>
</dbReference>
<sequence length="330" mass="33665">MRRLAVLAAAVPLLFAAACSGGSGGGGDASPNAGVATVSASPSGPPASAEDLKVSGKSGEKPEVTFPKGTPPTTSTAKTVINGDGEAVKAGDNVIVNLTAYTWDGQSNSLVGSTYDEGSPQVLKVGDELPKVISTAFQQAKVGDRFFAVVAADSLSKEQLEQAKAQGTDKMASLYVIDVVARATAKAASGKEVKADVKGITLENPGGDAAPKLSTKTGEKAPAELVAKTVIKGDGPKVKSGQGVLVHYVGKIWGTDKEFDSSWNRGNPVMFQIGTGQVIKGWDQGLVGVPVGSRVLLVIPPKLGYGEQGQGDVIKGTDTLVFVVDVLGAY</sequence>
<evidence type="ECO:0000256" key="8">
    <source>
        <dbReference type="SAM" id="SignalP"/>
    </source>
</evidence>
<proteinExistence type="inferred from homology"/>
<evidence type="ECO:0000256" key="6">
    <source>
        <dbReference type="PROSITE-ProRule" id="PRU00277"/>
    </source>
</evidence>
<keyword evidence="4 6" id="KW-0697">Rotamase</keyword>
<feature type="signal peptide" evidence="8">
    <location>
        <begin position="1"/>
        <end position="18"/>
    </location>
</feature>
<dbReference type="InterPro" id="IPR046357">
    <property type="entry name" value="PPIase_dom_sf"/>
</dbReference>
<dbReference type="PANTHER" id="PTHR43811:SF19">
    <property type="entry name" value="39 KDA FK506-BINDING NUCLEAR PROTEIN"/>
    <property type="match status" value="1"/>
</dbReference>
<dbReference type="PROSITE" id="PS51257">
    <property type="entry name" value="PROKAR_LIPOPROTEIN"/>
    <property type="match status" value="1"/>
</dbReference>
<evidence type="ECO:0000313" key="11">
    <source>
        <dbReference type="Proteomes" id="UP000319213"/>
    </source>
</evidence>
<reference evidence="10 11" key="1">
    <citation type="submission" date="2019-06" db="EMBL/GenBank/DDBJ databases">
        <title>Sequencing the genomes of 1000 actinobacteria strains.</title>
        <authorList>
            <person name="Klenk H.-P."/>
        </authorList>
    </citation>
    <scope>NUCLEOTIDE SEQUENCE [LARGE SCALE GENOMIC DNA]</scope>
    <source>
        <strain evidence="10 11">DSM 43186</strain>
    </source>
</reference>
<feature type="compositionally biased region" description="Basic and acidic residues" evidence="7">
    <location>
        <begin position="50"/>
        <end position="63"/>
    </location>
</feature>
<dbReference type="SUPFAM" id="SSF54534">
    <property type="entry name" value="FKBP-like"/>
    <property type="match status" value="2"/>
</dbReference>
<dbReference type="EMBL" id="VFPQ01000001">
    <property type="protein sequence ID" value="TQM75418.1"/>
    <property type="molecule type" value="Genomic_DNA"/>
</dbReference>
<evidence type="ECO:0000256" key="1">
    <source>
        <dbReference type="ARBA" id="ARBA00000971"/>
    </source>
</evidence>
<evidence type="ECO:0000256" key="7">
    <source>
        <dbReference type="SAM" id="MobiDB-lite"/>
    </source>
</evidence>
<feature type="chain" id="PRO_5022055295" description="peptidylprolyl isomerase" evidence="8">
    <location>
        <begin position="19"/>
        <end position="330"/>
    </location>
</feature>
<feature type="compositionally biased region" description="Low complexity" evidence="7">
    <location>
        <begin position="29"/>
        <end position="49"/>
    </location>
</feature>
<dbReference type="PANTHER" id="PTHR43811">
    <property type="entry name" value="FKBP-TYPE PEPTIDYL-PROLYL CIS-TRANS ISOMERASE FKPA"/>
    <property type="match status" value="1"/>
</dbReference>